<proteinExistence type="predicted"/>
<dbReference type="OrthoDB" id="190895at2759"/>
<sequence length="304" mass="35073">MSYTNQRTSLSSLPILRIPRSHPHPHYVAYITPSDFGRPKISSLTGSEISRFRQEIITHFQRTQNSWLAVDTESVINYVPVDQEYEGACTFVSLINCSKLVQSQNVFTKPLTKVAKDWKPLWQKIVKDAQRNEDVVDIAEMLDLSLQKRFLKPSSKISYLPIRSSGNREMSFNKSFYTPIPELSTRYSVSIADITAAEFVYQNAFYIETHLSKNLPLVINFAEHTRTCVGYNNTSLLFCDNWTPNIEVRDDTVYESYWKAGLSVVDKWAVYSWMREVLYVVDDDYEEEDGVKEGRSVDDAIEID</sequence>
<gene>
    <name evidence="1" type="ORF">TrLO_g13740</name>
</gene>
<protein>
    <submittedName>
        <fullName evidence="1">Uncharacterized protein</fullName>
    </submittedName>
</protein>
<dbReference type="AlphaFoldDB" id="A0A9W7FNU5"/>
<evidence type="ECO:0000313" key="1">
    <source>
        <dbReference type="EMBL" id="GMI16134.1"/>
    </source>
</evidence>
<reference evidence="2" key="1">
    <citation type="journal article" date="2023" name="Commun. Biol.">
        <title>Genome analysis of Parmales, the sister group of diatoms, reveals the evolutionary specialization of diatoms from phago-mixotrophs to photoautotrophs.</title>
        <authorList>
            <person name="Ban H."/>
            <person name="Sato S."/>
            <person name="Yoshikawa S."/>
            <person name="Yamada K."/>
            <person name="Nakamura Y."/>
            <person name="Ichinomiya M."/>
            <person name="Sato N."/>
            <person name="Blanc-Mathieu R."/>
            <person name="Endo H."/>
            <person name="Kuwata A."/>
            <person name="Ogata H."/>
        </authorList>
    </citation>
    <scope>NUCLEOTIDE SEQUENCE [LARGE SCALE GENOMIC DNA]</scope>
    <source>
        <strain evidence="2">NIES 3700</strain>
    </source>
</reference>
<evidence type="ECO:0000313" key="2">
    <source>
        <dbReference type="Proteomes" id="UP001165122"/>
    </source>
</evidence>
<name>A0A9W7FNU5_9STRA</name>
<dbReference type="Proteomes" id="UP001165122">
    <property type="component" value="Unassembled WGS sequence"/>
</dbReference>
<dbReference type="EMBL" id="BRXW01000244">
    <property type="protein sequence ID" value="GMI16134.1"/>
    <property type="molecule type" value="Genomic_DNA"/>
</dbReference>
<comment type="caution">
    <text evidence="1">The sequence shown here is derived from an EMBL/GenBank/DDBJ whole genome shotgun (WGS) entry which is preliminary data.</text>
</comment>
<organism evidence="1 2">
    <name type="scientific">Triparma laevis f. longispina</name>
    <dbReference type="NCBI Taxonomy" id="1714387"/>
    <lineage>
        <taxon>Eukaryota</taxon>
        <taxon>Sar</taxon>
        <taxon>Stramenopiles</taxon>
        <taxon>Ochrophyta</taxon>
        <taxon>Bolidophyceae</taxon>
        <taxon>Parmales</taxon>
        <taxon>Triparmaceae</taxon>
        <taxon>Triparma</taxon>
    </lineage>
</organism>
<keyword evidence="2" id="KW-1185">Reference proteome</keyword>
<accession>A0A9W7FNU5</accession>